<dbReference type="AlphaFoldDB" id="A0A5C3K8S8"/>
<dbReference type="OrthoDB" id="3186349at2759"/>
<dbReference type="EMBL" id="ML210938">
    <property type="protein sequence ID" value="TFK16341.1"/>
    <property type="molecule type" value="Genomic_DNA"/>
</dbReference>
<reference evidence="1 2" key="1">
    <citation type="journal article" date="2019" name="Nat. Ecol. Evol.">
        <title>Megaphylogeny resolves global patterns of mushroom evolution.</title>
        <authorList>
            <person name="Varga T."/>
            <person name="Krizsan K."/>
            <person name="Foldi C."/>
            <person name="Dima B."/>
            <person name="Sanchez-Garcia M."/>
            <person name="Sanchez-Ramirez S."/>
            <person name="Szollosi G.J."/>
            <person name="Szarkandi J.G."/>
            <person name="Papp V."/>
            <person name="Albert L."/>
            <person name="Andreopoulos W."/>
            <person name="Angelini C."/>
            <person name="Antonin V."/>
            <person name="Barry K.W."/>
            <person name="Bougher N.L."/>
            <person name="Buchanan P."/>
            <person name="Buyck B."/>
            <person name="Bense V."/>
            <person name="Catcheside P."/>
            <person name="Chovatia M."/>
            <person name="Cooper J."/>
            <person name="Damon W."/>
            <person name="Desjardin D."/>
            <person name="Finy P."/>
            <person name="Geml J."/>
            <person name="Haridas S."/>
            <person name="Hughes K."/>
            <person name="Justo A."/>
            <person name="Karasinski D."/>
            <person name="Kautmanova I."/>
            <person name="Kiss B."/>
            <person name="Kocsube S."/>
            <person name="Kotiranta H."/>
            <person name="LaButti K.M."/>
            <person name="Lechner B.E."/>
            <person name="Liimatainen K."/>
            <person name="Lipzen A."/>
            <person name="Lukacs Z."/>
            <person name="Mihaltcheva S."/>
            <person name="Morgado L.N."/>
            <person name="Niskanen T."/>
            <person name="Noordeloos M.E."/>
            <person name="Ohm R.A."/>
            <person name="Ortiz-Santana B."/>
            <person name="Ovrebo C."/>
            <person name="Racz N."/>
            <person name="Riley R."/>
            <person name="Savchenko A."/>
            <person name="Shiryaev A."/>
            <person name="Soop K."/>
            <person name="Spirin V."/>
            <person name="Szebenyi C."/>
            <person name="Tomsovsky M."/>
            <person name="Tulloss R.E."/>
            <person name="Uehling J."/>
            <person name="Grigoriev I.V."/>
            <person name="Vagvolgyi C."/>
            <person name="Papp T."/>
            <person name="Martin F.M."/>
            <person name="Miettinen O."/>
            <person name="Hibbett D.S."/>
            <person name="Nagy L.G."/>
        </authorList>
    </citation>
    <scope>NUCLEOTIDE SEQUENCE [LARGE SCALE GENOMIC DNA]</scope>
    <source>
        <strain evidence="1 2">CBS 121175</strain>
    </source>
</reference>
<keyword evidence="2" id="KW-1185">Reference proteome</keyword>
<evidence type="ECO:0000313" key="1">
    <source>
        <dbReference type="EMBL" id="TFK16341.1"/>
    </source>
</evidence>
<name>A0A5C3K8S8_COPMA</name>
<evidence type="ECO:0000313" key="2">
    <source>
        <dbReference type="Proteomes" id="UP000307440"/>
    </source>
</evidence>
<organism evidence="1 2">
    <name type="scientific">Coprinopsis marcescibilis</name>
    <name type="common">Agaric fungus</name>
    <name type="synonym">Psathyrella marcescibilis</name>
    <dbReference type="NCBI Taxonomy" id="230819"/>
    <lineage>
        <taxon>Eukaryota</taxon>
        <taxon>Fungi</taxon>
        <taxon>Dikarya</taxon>
        <taxon>Basidiomycota</taxon>
        <taxon>Agaricomycotina</taxon>
        <taxon>Agaricomycetes</taxon>
        <taxon>Agaricomycetidae</taxon>
        <taxon>Agaricales</taxon>
        <taxon>Agaricineae</taxon>
        <taxon>Psathyrellaceae</taxon>
        <taxon>Coprinopsis</taxon>
    </lineage>
</organism>
<dbReference type="STRING" id="230819.A0A5C3K8S8"/>
<accession>A0A5C3K8S8</accession>
<proteinExistence type="predicted"/>
<feature type="non-terminal residue" evidence="1">
    <location>
        <position position="137"/>
    </location>
</feature>
<protein>
    <submittedName>
        <fullName evidence="1">Uncharacterized protein</fullName>
    </submittedName>
</protein>
<gene>
    <name evidence="1" type="ORF">FA15DRAFT_607549</name>
</gene>
<dbReference type="InterPro" id="IPR043502">
    <property type="entry name" value="DNA/RNA_pol_sf"/>
</dbReference>
<sequence length="137" mass="15572">MGWTNSVPIFHDDVTFILKEEIPHVTQPYIDNVALGGPKTWYETKDGGYETIPENPGIRRFIWEYFNNVNRVIQRMKYSGGTFSGKKSIICAAEFNVVGHTCLYEGCKPNKERTTVISNWGLCKDNSEVRSFLGIMG</sequence>
<dbReference type="SUPFAM" id="SSF56672">
    <property type="entry name" value="DNA/RNA polymerases"/>
    <property type="match status" value="1"/>
</dbReference>
<dbReference type="Proteomes" id="UP000307440">
    <property type="component" value="Unassembled WGS sequence"/>
</dbReference>